<evidence type="ECO:0000256" key="2">
    <source>
        <dbReference type="ARBA" id="ARBA00022723"/>
    </source>
</evidence>
<dbReference type="GO" id="GO:0016787">
    <property type="term" value="F:hydrolase activity"/>
    <property type="evidence" value="ECO:0007669"/>
    <property type="project" value="UniProtKB-KW"/>
</dbReference>
<dbReference type="InterPro" id="IPR051013">
    <property type="entry name" value="MBL_superfamily_lactonases"/>
</dbReference>
<comment type="similarity">
    <text evidence="1">Belongs to the metallo-beta-lactamase superfamily.</text>
</comment>
<feature type="domain" description="Metallo-beta-lactamase" evidence="5">
    <location>
        <begin position="58"/>
        <end position="263"/>
    </location>
</feature>
<accession>A0A7C1X515</accession>
<dbReference type="EMBL" id="DSJL01000007">
    <property type="protein sequence ID" value="HEF64593.1"/>
    <property type="molecule type" value="Genomic_DNA"/>
</dbReference>
<dbReference type="SUPFAM" id="SSF56281">
    <property type="entry name" value="Metallo-hydrolase/oxidoreductase"/>
    <property type="match status" value="1"/>
</dbReference>
<evidence type="ECO:0000259" key="5">
    <source>
        <dbReference type="SMART" id="SM00849"/>
    </source>
</evidence>
<dbReference type="Pfam" id="PF00753">
    <property type="entry name" value="Lactamase_B"/>
    <property type="match status" value="1"/>
</dbReference>
<reference evidence="6" key="1">
    <citation type="journal article" date="2020" name="mSystems">
        <title>Genome- and Community-Level Interaction Insights into Carbon Utilization and Element Cycling Functions of Hydrothermarchaeota in Hydrothermal Sediment.</title>
        <authorList>
            <person name="Zhou Z."/>
            <person name="Liu Y."/>
            <person name="Xu W."/>
            <person name="Pan J."/>
            <person name="Luo Z.H."/>
            <person name="Li M."/>
        </authorList>
    </citation>
    <scope>NUCLEOTIDE SEQUENCE [LARGE SCALE GENOMIC DNA]</scope>
    <source>
        <strain evidence="6">SpSt-222</strain>
    </source>
</reference>
<sequence>MYRTAIIAAGYTVEPLVDVEGTFFPLHVVFPAVTTPEWEPFRAWYPDTFSGSDMLYTRVTCYLIRGHRRTILVDCGVGPGPASLFGNARGRLLKELADRGVTPDSIDIVVLTHLHPDHIGWAAHENRPVFPRARYVVSRADLETFRQDEVRTAMQSIVPGYLDECLTPLEEAGVLDTVVDTTELAPSLTVVPSPGHTPGMLRVELDDGTTRLWLVADIFTHPAQAARTEWCSAFDMIPELAIATRKAVVERATVEGIQILASHFPPVPGRLHQDGASIRWEPVSH</sequence>
<dbReference type="Gene3D" id="3.60.15.10">
    <property type="entry name" value="Ribonuclease Z/Hydroxyacylglutathione hydrolase-like"/>
    <property type="match status" value="1"/>
</dbReference>
<evidence type="ECO:0000256" key="4">
    <source>
        <dbReference type="ARBA" id="ARBA00022833"/>
    </source>
</evidence>
<evidence type="ECO:0000313" key="6">
    <source>
        <dbReference type="EMBL" id="HEF64593.1"/>
    </source>
</evidence>
<dbReference type="InterPro" id="IPR036866">
    <property type="entry name" value="RibonucZ/Hydroxyglut_hydro"/>
</dbReference>
<comment type="caution">
    <text evidence="6">The sequence shown here is derived from an EMBL/GenBank/DDBJ whole genome shotgun (WGS) entry which is preliminary data.</text>
</comment>
<dbReference type="GO" id="GO:0046872">
    <property type="term" value="F:metal ion binding"/>
    <property type="evidence" value="ECO:0007669"/>
    <property type="project" value="UniProtKB-KW"/>
</dbReference>
<keyword evidence="3 6" id="KW-0378">Hydrolase</keyword>
<dbReference type="PANTHER" id="PTHR42978:SF6">
    <property type="entry name" value="QUORUM-QUENCHING LACTONASE YTNP-RELATED"/>
    <property type="match status" value="1"/>
</dbReference>
<keyword evidence="4" id="KW-0862">Zinc</keyword>
<dbReference type="PANTHER" id="PTHR42978">
    <property type="entry name" value="QUORUM-QUENCHING LACTONASE YTNP-RELATED-RELATED"/>
    <property type="match status" value="1"/>
</dbReference>
<keyword evidence="2" id="KW-0479">Metal-binding</keyword>
<organism evidence="6">
    <name type="scientific">Thermomicrobium roseum</name>
    <dbReference type="NCBI Taxonomy" id="500"/>
    <lineage>
        <taxon>Bacteria</taxon>
        <taxon>Pseudomonadati</taxon>
        <taxon>Thermomicrobiota</taxon>
        <taxon>Thermomicrobia</taxon>
        <taxon>Thermomicrobiales</taxon>
        <taxon>Thermomicrobiaceae</taxon>
        <taxon>Thermomicrobium</taxon>
    </lineage>
</organism>
<evidence type="ECO:0000256" key="1">
    <source>
        <dbReference type="ARBA" id="ARBA00007749"/>
    </source>
</evidence>
<evidence type="ECO:0000256" key="3">
    <source>
        <dbReference type="ARBA" id="ARBA00022801"/>
    </source>
</evidence>
<gene>
    <name evidence="6" type="ORF">ENP47_03170</name>
</gene>
<dbReference type="CDD" id="cd16277">
    <property type="entry name" value="metallo-hydrolase-like_MBL-fold"/>
    <property type="match status" value="1"/>
</dbReference>
<protein>
    <submittedName>
        <fullName evidence="6">MBL fold metallo-hydrolase</fullName>
    </submittedName>
</protein>
<dbReference type="AlphaFoldDB" id="A0A7C1X515"/>
<proteinExistence type="inferred from homology"/>
<dbReference type="InterPro" id="IPR001279">
    <property type="entry name" value="Metallo-B-lactamas"/>
</dbReference>
<dbReference type="SMART" id="SM00849">
    <property type="entry name" value="Lactamase_B"/>
    <property type="match status" value="1"/>
</dbReference>
<name>A0A7C1X515_THERO</name>